<feature type="domain" description="AtuA-like ferredoxin-fold" evidence="1">
    <location>
        <begin position="10"/>
        <end position="108"/>
    </location>
</feature>
<reference evidence="2 3" key="1">
    <citation type="submission" date="2020-01" db="EMBL/GenBank/DDBJ databases">
        <title>Genomes of bacteria type strains.</title>
        <authorList>
            <person name="Chen J."/>
            <person name="Zhu S."/>
            <person name="Chen J."/>
        </authorList>
    </citation>
    <scope>NUCLEOTIDE SEQUENCE [LARGE SCALE GENOMIC DNA]</scope>
    <source>
        <strain evidence="2 3">KCTC 52919</strain>
    </source>
</reference>
<dbReference type="Pfam" id="PF23544">
    <property type="entry name" value="AtuA_ferredoxin"/>
    <property type="match status" value="1"/>
</dbReference>
<comment type="caution">
    <text evidence="2">The sequence shown here is derived from an EMBL/GenBank/DDBJ whole genome shotgun (WGS) entry which is preliminary data.</text>
</comment>
<dbReference type="Proteomes" id="UP000476332">
    <property type="component" value="Unassembled WGS sequence"/>
</dbReference>
<organism evidence="2 3">
    <name type="scientific">Aurantimonas aggregata</name>
    <dbReference type="NCBI Taxonomy" id="2047720"/>
    <lineage>
        <taxon>Bacteria</taxon>
        <taxon>Pseudomonadati</taxon>
        <taxon>Pseudomonadota</taxon>
        <taxon>Alphaproteobacteria</taxon>
        <taxon>Hyphomicrobiales</taxon>
        <taxon>Aurantimonadaceae</taxon>
        <taxon>Aurantimonas</taxon>
    </lineage>
</organism>
<dbReference type="AlphaFoldDB" id="A0A6L9MNA7"/>
<dbReference type="EMBL" id="JAAAMJ010000046">
    <property type="protein sequence ID" value="NDV89444.1"/>
    <property type="molecule type" value="Genomic_DNA"/>
</dbReference>
<dbReference type="RefSeq" id="WP_163046288.1">
    <property type="nucleotide sequence ID" value="NZ_JAAAMJ010000046.1"/>
</dbReference>
<proteinExistence type="predicted"/>
<evidence type="ECO:0000313" key="2">
    <source>
        <dbReference type="EMBL" id="NDV89444.1"/>
    </source>
</evidence>
<dbReference type="InterPro" id="IPR056362">
    <property type="entry name" value="AtuA-like_ferredoxin_dom"/>
</dbReference>
<keyword evidence="3" id="KW-1185">Reference proteome</keyword>
<dbReference type="PANTHER" id="PTHR47708:SF2">
    <property type="entry name" value="SI:CH73-132F6.5"/>
    <property type="match status" value="1"/>
</dbReference>
<sequence>MDAVTRVRHVDLHRLAHGRAGDKGDRLNVSVIAYRPEFYPLLVEQVTVDRVRALFADRKPGAIARYELPRLGALNFVLDNVLDGGVNASLNLDGHGKSLSFRLLELAIAVDDETMERIRNIREEIP</sequence>
<evidence type="ECO:0000313" key="3">
    <source>
        <dbReference type="Proteomes" id="UP000476332"/>
    </source>
</evidence>
<evidence type="ECO:0000259" key="1">
    <source>
        <dbReference type="Pfam" id="PF23544"/>
    </source>
</evidence>
<gene>
    <name evidence="2" type="ORF">GTW51_22625</name>
</gene>
<accession>A0A6L9MNA7</accession>
<protein>
    <recommendedName>
        <fullName evidence="1">AtuA-like ferredoxin-fold domain-containing protein</fullName>
    </recommendedName>
</protein>
<name>A0A6L9MNA7_9HYPH</name>
<dbReference type="PANTHER" id="PTHR47708">
    <property type="match status" value="1"/>
</dbReference>